<dbReference type="GO" id="GO:0005637">
    <property type="term" value="C:nuclear inner membrane"/>
    <property type="evidence" value="ECO:0007669"/>
    <property type="project" value="UniProtKB-SubCell"/>
</dbReference>
<feature type="transmembrane region" description="Helical" evidence="9">
    <location>
        <begin position="256"/>
        <end position="274"/>
    </location>
</feature>
<feature type="region of interest" description="Disordered" evidence="8">
    <location>
        <begin position="364"/>
        <end position="390"/>
    </location>
</feature>
<evidence type="ECO:0000256" key="5">
    <source>
        <dbReference type="ARBA" id="ARBA00022989"/>
    </source>
</evidence>
<protein>
    <submittedName>
        <fullName evidence="11">Nuclear envelope integral membrane 1 isoform B</fullName>
    </submittedName>
</protein>
<comment type="similarity">
    <text evidence="2">Belongs to the NEMP family.</text>
</comment>
<dbReference type="OrthoDB" id="509138at2759"/>
<dbReference type="PANTHER" id="PTHR13598:SF1">
    <property type="entry name" value="AT07567P-RELATED"/>
    <property type="match status" value="1"/>
</dbReference>
<sequence>MTRRHTPWRATLLVTLATAAAAAVSGERASLLERAAAGGEPLRGLLEQVIRLTDGTMIQAEEFPGPPRLSALPLLFTNAAVEVTCPGQQDFTVYTGASMAEVRAAYDRKDRAWCGMAHWLRDSPACTVPLRPYGSTFVAVAKPPRAWPAGGEKHACQLERRQELSTGRVVAALLGAWLFWYAPGLSESTPFRLTGGTLGFVALSSLILLLFMYRRVPHKGKLFAGTALFGSSFLASMRWLFGTWLPSAHQLLRHPVTLAYLAMSGLSGLALTYYYNNTGNRKVNTMLRVALQLVGLTSVYLSTTMNEASLALCAGLLGARAWNFLQQHRSMHEALADAKRQVRQQLGNAAEEAEALVPAGGRGAAKQPAPAAWQQRGALQQQQQQQQEYRTPAVGIERGGAAGGSGRAAQEVSPLVQRGLILNEETGHIIGIGKATYNRLVDQGYVVDRMAGTITPPPPSPESPARAIRGSAPSRRPRRTP</sequence>
<evidence type="ECO:0000256" key="6">
    <source>
        <dbReference type="ARBA" id="ARBA00023136"/>
    </source>
</evidence>
<keyword evidence="6 9" id="KW-0472">Membrane</keyword>
<keyword evidence="7" id="KW-0539">Nucleus</keyword>
<evidence type="ECO:0000256" key="9">
    <source>
        <dbReference type="SAM" id="Phobius"/>
    </source>
</evidence>
<name>A0A2P6VLN2_9CHLO</name>
<organism evidence="11 12">
    <name type="scientific">Micractinium conductrix</name>
    <dbReference type="NCBI Taxonomy" id="554055"/>
    <lineage>
        <taxon>Eukaryota</taxon>
        <taxon>Viridiplantae</taxon>
        <taxon>Chlorophyta</taxon>
        <taxon>core chlorophytes</taxon>
        <taxon>Trebouxiophyceae</taxon>
        <taxon>Chlorellales</taxon>
        <taxon>Chlorellaceae</taxon>
        <taxon>Chlorella clade</taxon>
        <taxon>Micractinium</taxon>
    </lineage>
</organism>
<feature type="compositionally biased region" description="Low complexity" evidence="8">
    <location>
        <begin position="364"/>
        <end position="387"/>
    </location>
</feature>
<evidence type="ECO:0000256" key="10">
    <source>
        <dbReference type="SAM" id="SignalP"/>
    </source>
</evidence>
<feature type="transmembrane region" description="Helical" evidence="9">
    <location>
        <begin position="222"/>
        <end position="241"/>
    </location>
</feature>
<evidence type="ECO:0000256" key="3">
    <source>
        <dbReference type="ARBA" id="ARBA00022692"/>
    </source>
</evidence>
<dbReference type="Proteomes" id="UP000239649">
    <property type="component" value="Unassembled WGS sequence"/>
</dbReference>
<evidence type="ECO:0000313" key="12">
    <source>
        <dbReference type="Proteomes" id="UP000239649"/>
    </source>
</evidence>
<gene>
    <name evidence="11" type="ORF">C2E20_1953</name>
</gene>
<proteinExistence type="inferred from homology"/>
<accession>A0A2P6VLN2</accession>
<evidence type="ECO:0000256" key="8">
    <source>
        <dbReference type="SAM" id="MobiDB-lite"/>
    </source>
</evidence>
<dbReference type="STRING" id="554055.A0A2P6VLN2"/>
<keyword evidence="4 10" id="KW-0732">Signal</keyword>
<comment type="caution">
    <text evidence="11">The sequence shown here is derived from an EMBL/GenBank/DDBJ whole genome shotgun (WGS) entry which is preliminary data.</text>
</comment>
<feature type="region of interest" description="Disordered" evidence="8">
    <location>
        <begin position="451"/>
        <end position="481"/>
    </location>
</feature>
<evidence type="ECO:0000256" key="1">
    <source>
        <dbReference type="ARBA" id="ARBA00004575"/>
    </source>
</evidence>
<evidence type="ECO:0000256" key="2">
    <source>
        <dbReference type="ARBA" id="ARBA00005748"/>
    </source>
</evidence>
<dbReference type="AlphaFoldDB" id="A0A2P6VLN2"/>
<evidence type="ECO:0000256" key="7">
    <source>
        <dbReference type="ARBA" id="ARBA00023242"/>
    </source>
</evidence>
<keyword evidence="3 9" id="KW-0812">Transmembrane</keyword>
<comment type="subcellular location">
    <subcellularLocation>
        <location evidence="1">Nucleus inner membrane</location>
        <topology evidence="1">Multi-pass membrane protein</topology>
        <orientation evidence="1">Nucleoplasmic side</orientation>
    </subcellularLocation>
</comment>
<dbReference type="EMBL" id="LHPF02000003">
    <property type="protein sequence ID" value="PSC75011.1"/>
    <property type="molecule type" value="Genomic_DNA"/>
</dbReference>
<reference evidence="11 12" key="1">
    <citation type="journal article" date="2018" name="Plant J.">
        <title>Genome sequences of Chlorella sorokiniana UTEX 1602 and Micractinium conductrix SAG 241.80: implications to maltose excretion by a green alga.</title>
        <authorList>
            <person name="Arriola M.B."/>
            <person name="Velmurugan N."/>
            <person name="Zhang Y."/>
            <person name="Plunkett M.H."/>
            <person name="Hondzo H."/>
            <person name="Barney B.M."/>
        </authorList>
    </citation>
    <scope>NUCLEOTIDE SEQUENCE [LARGE SCALE GENOMIC DNA]</scope>
    <source>
        <strain evidence="11 12">SAG 241.80</strain>
    </source>
</reference>
<feature type="signal peptide" evidence="10">
    <location>
        <begin position="1"/>
        <end position="22"/>
    </location>
</feature>
<evidence type="ECO:0000256" key="4">
    <source>
        <dbReference type="ARBA" id="ARBA00022729"/>
    </source>
</evidence>
<evidence type="ECO:0000313" key="11">
    <source>
        <dbReference type="EMBL" id="PSC75011.1"/>
    </source>
</evidence>
<dbReference type="InterPro" id="IPR019358">
    <property type="entry name" value="NEMP_fam"/>
</dbReference>
<feature type="transmembrane region" description="Helical" evidence="9">
    <location>
        <begin position="193"/>
        <end position="213"/>
    </location>
</feature>
<dbReference type="PANTHER" id="PTHR13598">
    <property type="entry name" value="AT07567P-RELATED"/>
    <property type="match status" value="1"/>
</dbReference>
<keyword evidence="5 9" id="KW-1133">Transmembrane helix</keyword>
<feature type="chain" id="PRO_5015129194" evidence="10">
    <location>
        <begin position="23"/>
        <end position="481"/>
    </location>
</feature>
<dbReference type="Pfam" id="PF10225">
    <property type="entry name" value="NEMP"/>
    <property type="match status" value="1"/>
</dbReference>
<keyword evidence="12" id="KW-1185">Reference proteome</keyword>